<organism evidence="9 10">
    <name type="scientific">Nocardioides panacisoli</name>
    <dbReference type="NCBI Taxonomy" id="627624"/>
    <lineage>
        <taxon>Bacteria</taxon>
        <taxon>Bacillati</taxon>
        <taxon>Actinomycetota</taxon>
        <taxon>Actinomycetes</taxon>
        <taxon>Propionibacteriales</taxon>
        <taxon>Nocardioidaceae</taxon>
        <taxon>Nocardioides</taxon>
    </lineage>
</organism>
<evidence type="ECO:0000256" key="6">
    <source>
        <dbReference type="ARBA" id="ARBA00038076"/>
    </source>
</evidence>
<feature type="transmembrane region" description="Helical" evidence="7">
    <location>
        <begin position="674"/>
        <end position="696"/>
    </location>
</feature>
<name>A0ABP7J4B4_9ACTN</name>
<evidence type="ECO:0000259" key="8">
    <source>
        <dbReference type="Pfam" id="PF02687"/>
    </source>
</evidence>
<keyword evidence="10" id="KW-1185">Reference proteome</keyword>
<comment type="caution">
    <text evidence="9">The sequence shown here is derived from an EMBL/GenBank/DDBJ whole genome shotgun (WGS) entry which is preliminary data.</text>
</comment>
<dbReference type="Proteomes" id="UP001501821">
    <property type="component" value="Unassembled WGS sequence"/>
</dbReference>
<sequence>MGGVRLWVRHELRHRWVSLLLLAMVVALASGTVATAFAGAIRGGTALDRLVEQTRAFNAVIPANPQIQYPWSEFDQLPYVEARAGLAAIAGARPLDVQPQGDDWLTTPTDDQWFRTIDVPVVLDGRPYDPNTPDELVITPEFADAHGLAVGDTLRVQLPDASQAARAVRRQEPVQDPHGPVVGWRVVGVVRSVWMTADAAEPDGQAALSPATLTAYSDNLLGGAPLSRMTVISIFRLDDPARDIAALTKDARRLTGQTDVDVWDTEVKYNRPARDNIRFEARTLAAFGLVALVAAGFLVGGLVARTAAAGIERLAPGPALGMSPGQVVGAATVPAALAAVVGAVLGVTGAWIASQWFPVGSARRYEPGPGRDLDPVVLSAVLAAAALFLTFVAVAASWRRAVRRRGEHAPRVSKVAAWFTQVSAPVPVVLGTRLALEPQRGKDAVPVRPAQIGAIAAAAGCVAALVFAHGIDDAITHPVRFGQIQQAETFVGFGGQDYGDPGKLLDQVRSLPYVDGVLDARQGNATADDDRLPMVVYSGGSGPKAMGPVVTHGRAPAATDEVMLGTVTADALGVGVGDQVSLTGSAATRSYQVVGTGFLPPGAHNGYTDGAWVVASSYPLLFDDFHFHTLLVASDSLSSDTLIKRLDADTGADFGPPQPVDAVQNLRSVRRFPAVLAAFLALLGIGVVGNALVLAVRRREGDLAVVRALGMTGGQAAATVAVQALTFVTVGLLYGAPLGLVLGRALWRTVAETLPLQFVPPTSMSAVLWVVGASLGLTVLLAVLPARRAARIPLAAVLRAE</sequence>
<dbReference type="PANTHER" id="PTHR30572">
    <property type="entry name" value="MEMBRANE COMPONENT OF TRANSPORTER-RELATED"/>
    <property type="match status" value="1"/>
</dbReference>
<feature type="transmembrane region" description="Helical" evidence="7">
    <location>
        <begin position="766"/>
        <end position="784"/>
    </location>
</feature>
<dbReference type="Pfam" id="PF02687">
    <property type="entry name" value="FtsX"/>
    <property type="match status" value="1"/>
</dbReference>
<comment type="similarity">
    <text evidence="6">Belongs to the ABC-4 integral membrane protein family.</text>
</comment>
<evidence type="ECO:0000256" key="7">
    <source>
        <dbReference type="SAM" id="Phobius"/>
    </source>
</evidence>
<comment type="subcellular location">
    <subcellularLocation>
        <location evidence="1">Cell membrane</location>
        <topology evidence="1">Multi-pass membrane protein</topology>
    </subcellularLocation>
</comment>
<evidence type="ECO:0000256" key="4">
    <source>
        <dbReference type="ARBA" id="ARBA00022989"/>
    </source>
</evidence>
<keyword evidence="5 7" id="KW-0472">Membrane</keyword>
<reference evidence="10" key="1">
    <citation type="journal article" date="2019" name="Int. J. Syst. Evol. Microbiol.">
        <title>The Global Catalogue of Microorganisms (GCM) 10K type strain sequencing project: providing services to taxonomists for standard genome sequencing and annotation.</title>
        <authorList>
            <consortium name="The Broad Institute Genomics Platform"/>
            <consortium name="The Broad Institute Genome Sequencing Center for Infectious Disease"/>
            <person name="Wu L."/>
            <person name="Ma J."/>
        </authorList>
    </citation>
    <scope>NUCLEOTIDE SEQUENCE [LARGE SCALE GENOMIC DNA]</scope>
    <source>
        <strain evidence="10">JCM 16953</strain>
    </source>
</reference>
<dbReference type="InterPro" id="IPR050250">
    <property type="entry name" value="Macrolide_Exporter_MacB"/>
</dbReference>
<keyword evidence="4 7" id="KW-1133">Transmembrane helix</keyword>
<dbReference type="InterPro" id="IPR003838">
    <property type="entry name" value="ABC3_permease_C"/>
</dbReference>
<evidence type="ECO:0000313" key="10">
    <source>
        <dbReference type="Proteomes" id="UP001501821"/>
    </source>
</evidence>
<gene>
    <name evidence="9" type="ORF">GCM10022242_38470</name>
</gene>
<evidence type="ECO:0000256" key="5">
    <source>
        <dbReference type="ARBA" id="ARBA00023136"/>
    </source>
</evidence>
<protein>
    <recommendedName>
        <fullName evidence="8">ABC3 transporter permease C-terminal domain-containing protein</fullName>
    </recommendedName>
</protein>
<evidence type="ECO:0000313" key="9">
    <source>
        <dbReference type="EMBL" id="GAA3833699.1"/>
    </source>
</evidence>
<evidence type="ECO:0000256" key="1">
    <source>
        <dbReference type="ARBA" id="ARBA00004651"/>
    </source>
</evidence>
<keyword evidence="3 7" id="KW-0812">Transmembrane</keyword>
<feature type="domain" description="ABC3 transporter permease C-terminal" evidence="8">
    <location>
        <begin position="675"/>
        <end position="793"/>
    </location>
</feature>
<evidence type="ECO:0000256" key="2">
    <source>
        <dbReference type="ARBA" id="ARBA00022475"/>
    </source>
</evidence>
<feature type="transmembrane region" description="Helical" evidence="7">
    <location>
        <begin position="452"/>
        <end position="471"/>
    </location>
</feature>
<feature type="transmembrane region" description="Helical" evidence="7">
    <location>
        <begin position="327"/>
        <end position="357"/>
    </location>
</feature>
<dbReference type="RefSeq" id="WP_344778555.1">
    <property type="nucleotide sequence ID" value="NZ_BAABAH010000019.1"/>
</dbReference>
<keyword evidence="2" id="KW-1003">Cell membrane</keyword>
<feature type="transmembrane region" description="Helical" evidence="7">
    <location>
        <begin position="717"/>
        <end position="746"/>
    </location>
</feature>
<proteinExistence type="inferred from homology"/>
<dbReference type="EMBL" id="BAABAH010000019">
    <property type="protein sequence ID" value="GAA3833699.1"/>
    <property type="molecule type" value="Genomic_DNA"/>
</dbReference>
<dbReference type="PANTHER" id="PTHR30572:SF4">
    <property type="entry name" value="ABC TRANSPORTER PERMEASE YTRF"/>
    <property type="match status" value="1"/>
</dbReference>
<accession>A0ABP7J4B4</accession>
<feature type="transmembrane region" description="Helical" evidence="7">
    <location>
        <begin position="284"/>
        <end position="307"/>
    </location>
</feature>
<feature type="transmembrane region" description="Helical" evidence="7">
    <location>
        <begin position="377"/>
        <end position="398"/>
    </location>
</feature>
<evidence type="ECO:0000256" key="3">
    <source>
        <dbReference type="ARBA" id="ARBA00022692"/>
    </source>
</evidence>